<dbReference type="PANTHER" id="PTHR11820">
    <property type="entry name" value="ACYLPYRUVASE"/>
    <property type="match status" value="1"/>
</dbReference>
<sequence length="235" mass="24717">MSDVIPAPQQARVPVRGGGTFPVHRIYCVGRNYADHAREMGSEVATSKAERGEPTLFAKPADAIVTGNADVPYPPGTNDLHHELELVVALGADAPPGVLAPEDAAALIYGYAIGLDLTRRDLQNAARKAGQPWDTAKGFDHSAPISELVPAAQVADLMSLTVTLTVNGSVRQHAPLTDMIWDVPDILHELSRLYALKAGDLVFMGTPAGVAALQPGDTFVGSLDGVAQVRGTIVD</sequence>
<evidence type="ECO:0000259" key="2">
    <source>
        <dbReference type="Pfam" id="PF01557"/>
    </source>
</evidence>
<dbReference type="eggNOG" id="COG0179">
    <property type="taxonomic scope" value="Bacteria"/>
</dbReference>
<keyword evidence="3" id="KW-0378">Hydrolase</keyword>
<dbReference type="OrthoDB" id="9805307at2"/>
<dbReference type="RefSeq" id="WP_014159554.1">
    <property type="nucleotide sequence ID" value="NC_016147.2"/>
</dbReference>
<dbReference type="STRING" id="1045855.DSC_03615"/>
<dbReference type="KEGG" id="psd:DSC_03615"/>
<name>G7UNE5_PSEUP</name>
<keyword evidence="1" id="KW-0479">Metal-binding</keyword>
<reference evidence="3 4" key="1">
    <citation type="journal article" date="2012" name="J. Bacteriol.">
        <title>Complete Genome Sequence of the BTEX-Degrading Bacterium Pseudoxanthomonas spadix BD-a59.</title>
        <authorList>
            <person name="Lee S.H."/>
            <person name="Jin H.M."/>
            <person name="Lee H.J."/>
            <person name="Kim J.M."/>
            <person name="Jeon C.O."/>
        </authorList>
    </citation>
    <scope>NUCLEOTIDE SEQUENCE [LARGE SCALE GENOMIC DNA]</scope>
    <source>
        <strain evidence="3 4">BD-a59</strain>
    </source>
</reference>
<dbReference type="InterPro" id="IPR036663">
    <property type="entry name" value="Fumarylacetoacetase_C_sf"/>
</dbReference>
<evidence type="ECO:0000313" key="3">
    <source>
        <dbReference type="EMBL" id="AER55376.1"/>
    </source>
</evidence>
<dbReference type="HOGENOM" id="CLU_028458_5_1_6"/>
<dbReference type="GO" id="GO:0046872">
    <property type="term" value="F:metal ion binding"/>
    <property type="evidence" value="ECO:0007669"/>
    <property type="project" value="UniProtKB-KW"/>
</dbReference>
<dbReference type="Gene3D" id="3.90.850.10">
    <property type="entry name" value="Fumarylacetoacetase-like, C-terminal domain"/>
    <property type="match status" value="1"/>
</dbReference>
<gene>
    <name evidence="3" type="ordered locus">DSC_03615</name>
</gene>
<evidence type="ECO:0000256" key="1">
    <source>
        <dbReference type="ARBA" id="ARBA00022723"/>
    </source>
</evidence>
<accession>G7UNE5</accession>
<feature type="domain" description="Fumarylacetoacetase-like C-terminal" evidence="2">
    <location>
        <begin position="26"/>
        <end position="234"/>
    </location>
</feature>
<dbReference type="SUPFAM" id="SSF56529">
    <property type="entry name" value="FAH"/>
    <property type="match status" value="1"/>
</dbReference>
<dbReference type="AlphaFoldDB" id="G7UNE5"/>
<proteinExistence type="predicted"/>
<dbReference type="GO" id="GO:0018773">
    <property type="term" value="F:acetylpyruvate hydrolase activity"/>
    <property type="evidence" value="ECO:0007669"/>
    <property type="project" value="TreeGrafter"/>
</dbReference>
<keyword evidence="4" id="KW-1185">Reference proteome</keyword>
<dbReference type="PANTHER" id="PTHR11820:SF90">
    <property type="entry name" value="FLUTATHIONE S-TRANSFERASE"/>
    <property type="match status" value="1"/>
</dbReference>
<dbReference type="Proteomes" id="UP000005870">
    <property type="component" value="Chromosome"/>
</dbReference>
<organism evidence="3 4">
    <name type="scientific">Pseudoxanthomonas spadix (strain BD-a59)</name>
    <dbReference type="NCBI Taxonomy" id="1045855"/>
    <lineage>
        <taxon>Bacteria</taxon>
        <taxon>Pseudomonadati</taxon>
        <taxon>Pseudomonadota</taxon>
        <taxon>Gammaproteobacteria</taxon>
        <taxon>Lysobacterales</taxon>
        <taxon>Lysobacteraceae</taxon>
        <taxon>Pseudoxanthomonas</taxon>
    </lineage>
</organism>
<protein>
    <submittedName>
        <fullName evidence="3">Fumarylacetoacetate hydrolase</fullName>
    </submittedName>
</protein>
<dbReference type="EMBL" id="CP003093">
    <property type="protein sequence ID" value="AER55376.1"/>
    <property type="molecule type" value="Genomic_DNA"/>
</dbReference>
<dbReference type="InterPro" id="IPR011234">
    <property type="entry name" value="Fumarylacetoacetase-like_C"/>
</dbReference>
<dbReference type="Pfam" id="PF01557">
    <property type="entry name" value="FAA_hydrolase"/>
    <property type="match status" value="1"/>
</dbReference>
<evidence type="ECO:0000313" key="4">
    <source>
        <dbReference type="Proteomes" id="UP000005870"/>
    </source>
</evidence>